<accession>A0A382QZP7</accession>
<name>A0A382QZP7_9ZZZZ</name>
<sequence length="63" mass="6925">VRYLLFLISFLLLSPAWAEEGLDVQGWARATATKARNGVAYITIKNSSGSRDRLLSEKSLAAK</sequence>
<dbReference type="EMBL" id="UINC01118051">
    <property type="protein sequence ID" value="SVC90916.1"/>
    <property type="molecule type" value="Genomic_DNA"/>
</dbReference>
<organism evidence="1">
    <name type="scientific">marine metagenome</name>
    <dbReference type="NCBI Taxonomy" id="408172"/>
    <lineage>
        <taxon>unclassified sequences</taxon>
        <taxon>metagenomes</taxon>
        <taxon>ecological metagenomes</taxon>
    </lineage>
</organism>
<evidence type="ECO:0000313" key="1">
    <source>
        <dbReference type="EMBL" id="SVC90916.1"/>
    </source>
</evidence>
<dbReference type="AlphaFoldDB" id="A0A382QZP7"/>
<proteinExistence type="predicted"/>
<dbReference type="SUPFAM" id="SSF110087">
    <property type="entry name" value="DR1885-like metal-binding protein"/>
    <property type="match status" value="1"/>
</dbReference>
<reference evidence="1" key="1">
    <citation type="submission" date="2018-05" db="EMBL/GenBank/DDBJ databases">
        <authorList>
            <person name="Lanie J.A."/>
            <person name="Ng W.-L."/>
            <person name="Kazmierczak K.M."/>
            <person name="Andrzejewski T.M."/>
            <person name="Davidsen T.M."/>
            <person name="Wayne K.J."/>
            <person name="Tettelin H."/>
            <person name="Glass J.I."/>
            <person name="Rusch D."/>
            <person name="Podicherti R."/>
            <person name="Tsui H.-C.T."/>
            <person name="Winkler M.E."/>
        </authorList>
    </citation>
    <scope>NUCLEOTIDE SEQUENCE</scope>
</reference>
<protein>
    <submittedName>
        <fullName evidence="1">Uncharacterized protein</fullName>
    </submittedName>
</protein>
<feature type="non-terminal residue" evidence="1">
    <location>
        <position position="1"/>
    </location>
</feature>
<feature type="non-terminal residue" evidence="1">
    <location>
        <position position="63"/>
    </location>
</feature>
<gene>
    <name evidence="1" type="ORF">METZ01_LOCUS343770</name>
</gene>
<dbReference type="InterPro" id="IPR036182">
    <property type="entry name" value="PCuAC_sf"/>
</dbReference>